<evidence type="ECO:0000256" key="3">
    <source>
        <dbReference type="ARBA" id="ARBA00022840"/>
    </source>
</evidence>
<dbReference type="OrthoDB" id="5979581at2759"/>
<protein>
    <recommendedName>
        <fullName evidence="1">non-specific serine/threonine protein kinase</fullName>
        <ecNumber evidence="1">2.7.11.1</ecNumber>
    </recommendedName>
</protein>
<keyword evidence="8" id="KW-1185">Reference proteome</keyword>
<comment type="similarity">
    <text evidence="5">Belongs to the protein kinase superfamily.</text>
</comment>
<dbReference type="InterPro" id="IPR000719">
    <property type="entry name" value="Prot_kinase_dom"/>
</dbReference>
<reference evidence="7" key="1">
    <citation type="submission" date="2016-10" db="EMBL/GenBank/DDBJ databases">
        <authorList>
            <person name="Benchimol M."/>
            <person name="Almeida L.G."/>
            <person name="Vasconcelos A.T."/>
            <person name="Perreira-Neves A."/>
            <person name="Rosa I.A."/>
            <person name="Tasca T."/>
            <person name="Bogo M.R."/>
            <person name="de Souza W."/>
        </authorList>
    </citation>
    <scope>NUCLEOTIDE SEQUENCE [LARGE SCALE GENOMIC DNA]</scope>
    <source>
        <strain evidence="7">K</strain>
    </source>
</reference>
<organism evidence="7 8">
    <name type="scientific">Tritrichomonas foetus</name>
    <dbReference type="NCBI Taxonomy" id="1144522"/>
    <lineage>
        <taxon>Eukaryota</taxon>
        <taxon>Metamonada</taxon>
        <taxon>Parabasalia</taxon>
        <taxon>Tritrichomonadida</taxon>
        <taxon>Tritrichomonadidae</taxon>
        <taxon>Tritrichomonas</taxon>
    </lineage>
</organism>
<dbReference type="PANTHER" id="PTHR11909">
    <property type="entry name" value="CASEIN KINASE-RELATED"/>
    <property type="match status" value="1"/>
</dbReference>
<evidence type="ECO:0000313" key="7">
    <source>
        <dbReference type="EMBL" id="OHT04055.1"/>
    </source>
</evidence>
<evidence type="ECO:0000256" key="2">
    <source>
        <dbReference type="ARBA" id="ARBA00022741"/>
    </source>
</evidence>
<name>A0A1J4JY17_9EUKA</name>
<dbReference type="InterPro" id="IPR011009">
    <property type="entry name" value="Kinase-like_dom_sf"/>
</dbReference>
<dbReference type="SMART" id="SM00220">
    <property type="entry name" value="S_TKc"/>
    <property type="match status" value="1"/>
</dbReference>
<keyword evidence="5" id="KW-0723">Serine/threonine-protein kinase</keyword>
<dbReference type="GO" id="GO:0005524">
    <property type="term" value="F:ATP binding"/>
    <property type="evidence" value="ECO:0007669"/>
    <property type="project" value="UniProtKB-UniRule"/>
</dbReference>
<dbReference type="VEuPathDB" id="TrichDB:TRFO_28487"/>
<dbReference type="GO" id="GO:0004674">
    <property type="term" value="F:protein serine/threonine kinase activity"/>
    <property type="evidence" value="ECO:0007669"/>
    <property type="project" value="UniProtKB-KW"/>
</dbReference>
<dbReference type="RefSeq" id="XP_068357191.1">
    <property type="nucleotide sequence ID" value="XM_068506208.1"/>
</dbReference>
<keyword evidence="7" id="KW-0808">Transferase</keyword>
<dbReference type="InterPro" id="IPR017441">
    <property type="entry name" value="Protein_kinase_ATP_BS"/>
</dbReference>
<dbReference type="Gene3D" id="1.10.510.10">
    <property type="entry name" value="Transferase(Phosphotransferase) domain 1"/>
    <property type="match status" value="1"/>
</dbReference>
<feature type="domain" description="Protein kinase" evidence="6">
    <location>
        <begin position="19"/>
        <end position="287"/>
    </location>
</feature>
<dbReference type="InterPro" id="IPR050235">
    <property type="entry name" value="CK1_Ser-Thr_kinase"/>
</dbReference>
<sequence length="340" mass="39353">MTEANHRPEFQPGEQICSFEVIRHVGSGGYGDIYAVKDVNWNEIYAIKIEFLDAPQMCLHVESAIMKKLQGSLHFPRYIAEGMAHTFRYIALELLGPSLSTMRRALPQRKYTAYSILRLSYEMVVCIQQFHKTGYAHRDIKPGNFLIRPNREYPLCLIDFGLANSFINQATGDHIPFKANVGFTGTWRYASLNAHNEVELSRRDDLISWFYSILELVDGSVPWPGSHDRNETEKMKQTMTAEQLCIHLPSEYISIYKYIMKIKFDEVPDYDFIKNQLIQALKRHEFNSFRFDWEFLKQKDLDEISAINLEMGDEPSNVMYGIQIDSKCSLYSCCSCCNVA</sequence>
<evidence type="ECO:0000256" key="1">
    <source>
        <dbReference type="ARBA" id="ARBA00012513"/>
    </source>
</evidence>
<dbReference type="FunFam" id="1.10.510.10:FF:000886">
    <property type="entry name" value="CK1 family protein kinase"/>
    <property type="match status" value="1"/>
</dbReference>
<dbReference type="EC" id="2.7.11.1" evidence="1"/>
<dbReference type="EMBL" id="MLAK01000806">
    <property type="protein sequence ID" value="OHT04055.1"/>
    <property type="molecule type" value="Genomic_DNA"/>
</dbReference>
<keyword evidence="3 4" id="KW-0067">ATP-binding</keyword>
<dbReference type="PROSITE" id="PS50011">
    <property type="entry name" value="PROTEIN_KINASE_DOM"/>
    <property type="match status" value="1"/>
</dbReference>
<dbReference type="GeneID" id="94840912"/>
<dbReference type="AlphaFoldDB" id="A0A1J4JY17"/>
<evidence type="ECO:0000259" key="6">
    <source>
        <dbReference type="PROSITE" id="PS50011"/>
    </source>
</evidence>
<accession>A0A1J4JY17</accession>
<gene>
    <name evidence="7" type="ORF">TRFO_28487</name>
</gene>
<dbReference type="PROSITE" id="PS00108">
    <property type="entry name" value="PROTEIN_KINASE_ST"/>
    <property type="match status" value="1"/>
</dbReference>
<keyword evidence="2 4" id="KW-0547">Nucleotide-binding</keyword>
<dbReference type="SUPFAM" id="SSF56112">
    <property type="entry name" value="Protein kinase-like (PK-like)"/>
    <property type="match status" value="1"/>
</dbReference>
<evidence type="ECO:0000256" key="4">
    <source>
        <dbReference type="PROSITE-ProRule" id="PRU10141"/>
    </source>
</evidence>
<proteinExistence type="inferred from homology"/>
<dbReference type="Pfam" id="PF00069">
    <property type="entry name" value="Pkinase"/>
    <property type="match status" value="1"/>
</dbReference>
<keyword evidence="7" id="KW-0418">Kinase</keyword>
<comment type="caution">
    <text evidence="7">The sequence shown here is derived from an EMBL/GenBank/DDBJ whole genome shotgun (WGS) entry which is preliminary data.</text>
</comment>
<evidence type="ECO:0000313" key="8">
    <source>
        <dbReference type="Proteomes" id="UP000179807"/>
    </source>
</evidence>
<feature type="binding site" evidence="4">
    <location>
        <position position="48"/>
    </location>
    <ligand>
        <name>ATP</name>
        <dbReference type="ChEBI" id="CHEBI:30616"/>
    </ligand>
</feature>
<dbReference type="PROSITE" id="PS00107">
    <property type="entry name" value="PROTEIN_KINASE_ATP"/>
    <property type="match status" value="1"/>
</dbReference>
<evidence type="ECO:0000256" key="5">
    <source>
        <dbReference type="RuleBase" id="RU000304"/>
    </source>
</evidence>
<dbReference type="InterPro" id="IPR008271">
    <property type="entry name" value="Ser/Thr_kinase_AS"/>
</dbReference>
<dbReference type="Proteomes" id="UP000179807">
    <property type="component" value="Unassembled WGS sequence"/>
</dbReference>